<accession>A0A177G3R1</accession>
<gene>
    <name evidence="1" type="ORF">Amal_03844</name>
</gene>
<dbReference type="SMART" id="SM00671">
    <property type="entry name" value="SEL1"/>
    <property type="match status" value="4"/>
</dbReference>
<comment type="caution">
    <text evidence="1">The sequence shown here is derived from an EMBL/GenBank/DDBJ whole genome shotgun (WGS) entry which is preliminary data.</text>
</comment>
<name>A0A177G3R1_9PROT</name>
<dbReference type="PANTHER" id="PTHR11102">
    <property type="entry name" value="SEL-1-LIKE PROTEIN"/>
    <property type="match status" value="1"/>
</dbReference>
<dbReference type="STRING" id="178901.AmDm5_1522"/>
<dbReference type="Gene3D" id="1.25.40.10">
    <property type="entry name" value="Tetratricopeptide repeat domain"/>
    <property type="match status" value="1"/>
</dbReference>
<dbReference type="PANTHER" id="PTHR11102:SF160">
    <property type="entry name" value="ERAD-ASSOCIATED E3 UBIQUITIN-PROTEIN LIGASE COMPONENT HRD3"/>
    <property type="match status" value="1"/>
</dbReference>
<dbReference type="SUPFAM" id="SSF81901">
    <property type="entry name" value="HCP-like"/>
    <property type="match status" value="1"/>
</dbReference>
<reference evidence="1 2" key="1">
    <citation type="submission" date="2016-03" db="EMBL/GenBank/DDBJ databases">
        <title>Draft genome sequence of Acetobacter malorum CECT 7742, a strain isolated from strawberry vinegar.</title>
        <authorList>
            <person name="Sainz F."/>
            <person name="Mas A."/>
            <person name="Torija M.J."/>
        </authorList>
    </citation>
    <scope>NUCLEOTIDE SEQUENCE [LARGE SCALE GENOMIC DNA]</scope>
    <source>
        <strain evidence="1 2">CECT 7742</strain>
    </source>
</reference>
<protein>
    <submittedName>
        <fullName evidence="1">TPR repeat containing domain, SEL1 subfamily</fullName>
    </submittedName>
</protein>
<dbReference type="PATRIC" id="fig|178901.16.peg.4164"/>
<dbReference type="InterPro" id="IPR006597">
    <property type="entry name" value="Sel1-like"/>
</dbReference>
<sequence>MSSRLHIRPYGIRIPDHIFVSLHLFCIATPHSPQLLHGSNFDNDNPSQKGMGIMSGSGLWQQLFSRQHKNKKPVQAPLPEQIDAIRQRAERGHHLDQVLWGKVLLNSAYVPPDHPQALVWFTMAANAGYGPAHNMLGRCHHFGWGCKKDLQQAARHYETAASLGDEWGRYNLGILTMRGLGIPRDMKKALGLFTTAAHNGHAKSMNLLARFLEEGWETPQDKEAALVWYRKSAEGGDYRGCHNYATALADAGRVEDALHWWRQALPDATSDILLAMDRALTSLGKAADPTLHAALQERLKALPPQAQSASGTA</sequence>
<dbReference type="InterPro" id="IPR011990">
    <property type="entry name" value="TPR-like_helical_dom_sf"/>
</dbReference>
<dbReference type="Pfam" id="PF08238">
    <property type="entry name" value="Sel1"/>
    <property type="match status" value="4"/>
</dbReference>
<dbReference type="InterPro" id="IPR050767">
    <property type="entry name" value="Sel1_AlgK"/>
</dbReference>
<dbReference type="EMBL" id="LVHD01000179">
    <property type="protein sequence ID" value="OAG74993.1"/>
    <property type="molecule type" value="Genomic_DNA"/>
</dbReference>
<evidence type="ECO:0000313" key="1">
    <source>
        <dbReference type="EMBL" id="OAG74993.1"/>
    </source>
</evidence>
<proteinExistence type="predicted"/>
<organism evidence="1 2">
    <name type="scientific">Acetobacter malorum</name>
    <dbReference type="NCBI Taxonomy" id="178901"/>
    <lineage>
        <taxon>Bacteria</taxon>
        <taxon>Pseudomonadati</taxon>
        <taxon>Pseudomonadota</taxon>
        <taxon>Alphaproteobacteria</taxon>
        <taxon>Acetobacterales</taxon>
        <taxon>Acetobacteraceae</taxon>
        <taxon>Acetobacter</taxon>
    </lineage>
</organism>
<dbReference type="eggNOG" id="COG0790">
    <property type="taxonomic scope" value="Bacteria"/>
</dbReference>
<evidence type="ECO:0000313" key="2">
    <source>
        <dbReference type="Proteomes" id="UP000077349"/>
    </source>
</evidence>
<dbReference type="AlphaFoldDB" id="A0A177G3R1"/>
<dbReference type="Proteomes" id="UP000077349">
    <property type="component" value="Unassembled WGS sequence"/>
</dbReference>